<dbReference type="InterPro" id="IPR005467">
    <property type="entry name" value="His_kinase_dom"/>
</dbReference>
<keyword evidence="7" id="KW-0547">Nucleotide-binding</keyword>
<dbReference type="PANTHER" id="PTHR44936:SF10">
    <property type="entry name" value="SENSOR PROTEIN RSTB"/>
    <property type="match status" value="1"/>
</dbReference>
<keyword evidence="14" id="KW-1185">Reference proteome</keyword>
<evidence type="ECO:0000256" key="8">
    <source>
        <dbReference type="ARBA" id="ARBA00022777"/>
    </source>
</evidence>
<dbReference type="InterPro" id="IPR050980">
    <property type="entry name" value="2C_sensor_his_kinase"/>
</dbReference>
<dbReference type="SMART" id="SM00387">
    <property type="entry name" value="HATPase_c"/>
    <property type="match status" value="1"/>
</dbReference>
<dbReference type="InterPro" id="IPR036890">
    <property type="entry name" value="HATPase_C_sf"/>
</dbReference>
<dbReference type="InterPro" id="IPR036097">
    <property type="entry name" value="HisK_dim/P_sf"/>
</dbReference>
<dbReference type="GO" id="GO:0005886">
    <property type="term" value="C:plasma membrane"/>
    <property type="evidence" value="ECO:0007669"/>
    <property type="project" value="UniProtKB-SubCell"/>
</dbReference>
<comment type="subcellular location">
    <subcellularLocation>
        <location evidence="2">Cell membrane</location>
        <topology evidence="2">Multi-pass membrane protein</topology>
    </subcellularLocation>
</comment>
<dbReference type="Gene3D" id="1.10.287.130">
    <property type="match status" value="1"/>
</dbReference>
<dbReference type="OrthoDB" id="9781147at2"/>
<dbReference type="InterPro" id="IPR003594">
    <property type="entry name" value="HATPase_dom"/>
</dbReference>
<protein>
    <recommendedName>
        <fullName evidence="3">histidine kinase</fullName>
        <ecNumber evidence="3">2.7.13.3</ecNumber>
    </recommendedName>
</protein>
<organism evidence="13 14">
    <name type="scientific">Oceanidesulfovibrio indonesiensis</name>
    <dbReference type="NCBI Taxonomy" id="54767"/>
    <lineage>
        <taxon>Bacteria</taxon>
        <taxon>Pseudomonadati</taxon>
        <taxon>Thermodesulfobacteriota</taxon>
        <taxon>Desulfovibrionia</taxon>
        <taxon>Desulfovibrionales</taxon>
        <taxon>Desulfovibrionaceae</taxon>
        <taxon>Oceanidesulfovibrio</taxon>
    </lineage>
</organism>
<dbReference type="RefSeq" id="WP_144303724.1">
    <property type="nucleotide sequence ID" value="NZ_QMIE01000013.1"/>
</dbReference>
<keyword evidence="6" id="KW-0808">Transferase</keyword>
<keyword evidence="8" id="KW-0418">Kinase</keyword>
<dbReference type="EMBL" id="QMIE01000013">
    <property type="protein sequence ID" value="TVM15944.1"/>
    <property type="molecule type" value="Genomic_DNA"/>
</dbReference>
<dbReference type="PANTHER" id="PTHR44936">
    <property type="entry name" value="SENSOR PROTEIN CREC"/>
    <property type="match status" value="1"/>
</dbReference>
<dbReference type="CDD" id="cd06225">
    <property type="entry name" value="HAMP"/>
    <property type="match status" value="1"/>
</dbReference>
<evidence type="ECO:0000256" key="10">
    <source>
        <dbReference type="SAM" id="Phobius"/>
    </source>
</evidence>
<evidence type="ECO:0000256" key="6">
    <source>
        <dbReference type="ARBA" id="ARBA00022679"/>
    </source>
</evidence>
<dbReference type="SUPFAM" id="SSF47384">
    <property type="entry name" value="Homodimeric domain of signal transducing histidine kinase"/>
    <property type="match status" value="1"/>
</dbReference>
<dbReference type="Gene3D" id="3.30.565.10">
    <property type="entry name" value="Histidine kinase-like ATPase, C-terminal domain"/>
    <property type="match status" value="1"/>
</dbReference>
<keyword evidence="10" id="KW-1133">Transmembrane helix</keyword>
<evidence type="ECO:0000256" key="3">
    <source>
        <dbReference type="ARBA" id="ARBA00012438"/>
    </source>
</evidence>
<dbReference type="Proteomes" id="UP000448292">
    <property type="component" value="Unassembled WGS sequence"/>
</dbReference>
<evidence type="ECO:0000256" key="7">
    <source>
        <dbReference type="ARBA" id="ARBA00022741"/>
    </source>
</evidence>
<dbReference type="InterPro" id="IPR003660">
    <property type="entry name" value="HAMP_dom"/>
</dbReference>
<dbReference type="PROSITE" id="PS50109">
    <property type="entry name" value="HIS_KIN"/>
    <property type="match status" value="1"/>
</dbReference>
<keyword evidence="4" id="KW-1003">Cell membrane</keyword>
<dbReference type="EC" id="2.7.13.3" evidence="3"/>
<keyword evidence="9" id="KW-0067">ATP-binding</keyword>
<dbReference type="PRINTS" id="PR00344">
    <property type="entry name" value="BCTRLSENSOR"/>
</dbReference>
<evidence type="ECO:0000256" key="2">
    <source>
        <dbReference type="ARBA" id="ARBA00004651"/>
    </source>
</evidence>
<evidence type="ECO:0000313" key="13">
    <source>
        <dbReference type="EMBL" id="TVM15944.1"/>
    </source>
</evidence>
<evidence type="ECO:0000256" key="5">
    <source>
        <dbReference type="ARBA" id="ARBA00022553"/>
    </source>
</evidence>
<feature type="domain" description="HAMP" evidence="12">
    <location>
        <begin position="183"/>
        <end position="238"/>
    </location>
</feature>
<name>A0A7M3MC57_9BACT</name>
<accession>A0A7M3MC57</accession>
<gene>
    <name evidence="13" type="ORF">DPQ33_13320</name>
</gene>
<comment type="catalytic activity">
    <reaction evidence="1">
        <text>ATP + protein L-histidine = ADP + protein N-phospho-L-histidine.</text>
        <dbReference type="EC" id="2.7.13.3"/>
    </reaction>
</comment>
<feature type="transmembrane region" description="Helical" evidence="10">
    <location>
        <begin position="6"/>
        <end position="29"/>
    </location>
</feature>
<dbReference type="AlphaFoldDB" id="A0A7M3MC57"/>
<dbReference type="PROSITE" id="PS50885">
    <property type="entry name" value="HAMP"/>
    <property type="match status" value="1"/>
</dbReference>
<dbReference type="InterPro" id="IPR004358">
    <property type="entry name" value="Sig_transdc_His_kin-like_C"/>
</dbReference>
<feature type="transmembrane region" description="Helical" evidence="10">
    <location>
        <begin position="163"/>
        <end position="182"/>
    </location>
</feature>
<keyword evidence="5" id="KW-0597">Phosphoprotein</keyword>
<evidence type="ECO:0000256" key="4">
    <source>
        <dbReference type="ARBA" id="ARBA00022475"/>
    </source>
</evidence>
<evidence type="ECO:0000259" key="11">
    <source>
        <dbReference type="PROSITE" id="PS50109"/>
    </source>
</evidence>
<sequence>MRVWLLRVLVFLLITLGAAVISIVVYDHAVNQKDMFRFRALHRSEVLKNVGRLLLEWRRNGAEAATREYLDEQRKLGRIYTLLDSKGTVLAGAQLNEDLRDLARRAMDNDGYAIPETAHDFFAPPMRPPSMEAFVFRGRDKAEYVLALTNKAKETPPPGKPKPLVFIVLGACVAAFVLYALFRISTTATRELRAAMRLLGQGDFGVRVDSALERRNDTFSKLARDFNATVTSLAGKQAEQRYMIADLAHDMRSSLTRMALAMELASNTSPDKAARLQSRIKADSDKLNTISEQLMHHVRQQWNEARRIPLRLAVVLRSLARELDTQAREQGKRVVFVHRGGCRVLGNEPQIASMVRNIAANALRHSPASGEVRIFLERDAEAGAARIVIEDDGPGLPQEMLREVFEPFRQGENSGESGLGLAIAKLVCERHGGSITLDNRPERGLRATILLPLMYLERAEQSIDSEPQSETAAWAGAEQ</sequence>
<evidence type="ECO:0000256" key="1">
    <source>
        <dbReference type="ARBA" id="ARBA00000085"/>
    </source>
</evidence>
<keyword evidence="10" id="KW-0812">Transmembrane</keyword>
<dbReference type="GO" id="GO:0000155">
    <property type="term" value="F:phosphorelay sensor kinase activity"/>
    <property type="evidence" value="ECO:0007669"/>
    <property type="project" value="InterPro"/>
</dbReference>
<evidence type="ECO:0000259" key="12">
    <source>
        <dbReference type="PROSITE" id="PS50885"/>
    </source>
</evidence>
<dbReference type="CDD" id="cd00082">
    <property type="entry name" value="HisKA"/>
    <property type="match status" value="1"/>
</dbReference>
<reference evidence="13 14" key="1">
    <citation type="submission" date="2018-06" db="EMBL/GenBank/DDBJ databases">
        <title>Complete genome of Desulfovibrio indonesiensis P37SLT.</title>
        <authorList>
            <person name="Crispim J.S."/>
            <person name="Vidigal P.M.P."/>
            <person name="Silva L.C.F."/>
            <person name="Laguardia C.N."/>
            <person name="Araujo L.C."/>
            <person name="Dias R.S."/>
            <person name="Sousa M.P."/>
            <person name="Paula S.O."/>
            <person name="Silva C."/>
        </authorList>
    </citation>
    <scope>NUCLEOTIDE SEQUENCE [LARGE SCALE GENOMIC DNA]</scope>
    <source>
        <strain evidence="13 14">P37SLT</strain>
    </source>
</reference>
<dbReference type="SUPFAM" id="SSF55874">
    <property type="entry name" value="ATPase domain of HSP90 chaperone/DNA topoisomerase II/histidine kinase"/>
    <property type="match status" value="1"/>
</dbReference>
<dbReference type="CDD" id="cd00075">
    <property type="entry name" value="HATPase"/>
    <property type="match status" value="1"/>
</dbReference>
<dbReference type="Pfam" id="PF02518">
    <property type="entry name" value="HATPase_c"/>
    <property type="match status" value="1"/>
</dbReference>
<evidence type="ECO:0000313" key="14">
    <source>
        <dbReference type="Proteomes" id="UP000448292"/>
    </source>
</evidence>
<keyword evidence="10" id="KW-0472">Membrane</keyword>
<dbReference type="GO" id="GO:0005524">
    <property type="term" value="F:ATP binding"/>
    <property type="evidence" value="ECO:0007669"/>
    <property type="project" value="UniProtKB-KW"/>
</dbReference>
<dbReference type="InterPro" id="IPR003661">
    <property type="entry name" value="HisK_dim/P_dom"/>
</dbReference>
<comment type="caution">
    <text evidence="13">The sequence shown here is derived from an EMBL/GenBank/DDBJ whole genome shotgun (WGS) entry which is preliminary data.</text>
</comment>
<evidence type="ECO:0000256" key="9">
    <source>
        <dbReference type="ARBA" id="ARBA00022840"/>
    </source>
</evidence>
<feature type="domain" description="Histidine kinase" evidence="11">
    <location>
        <begin position="246"/>
        <end position="455"/>
    </location>
</feature>
<proteinExistence type="predicted"/>